<keyword evidence="2 5" id="KW-0547">Nucleotide-binding</keyword>
<dbReference type="CDD" id="cd02022">
    <property type="entry name" value="DPCK"/>
    <property type="match status" value="1"/>
</dbReference>
<keyword evidence="8" id="KW-1185">Reference proteome</keyword>
<accession>A0A841HSB9</accession>
<dbReference type="RefSeq" id="WP_184334300.1">
    <property type="nucleotide sequence ID" value="NZ_JACHHZ010000004.1"/>
</dbReference>
<evidence type="ECO:0000256" key="1">
    <source>
        <dbReference type="ARBA" id="ARBA00009018"/>
    </source>
</evidence>
<dbReference type="PANTHER" id="PTHR10695:SF46">
    <property type="entry name" value="BIFUNCTIONAL COENZYME A SYNTHASE-RELATED"/>
    <property type="match status" value="1"/>
</dbReference>
<reference evidence="7 8" key="1">
    <citation type="submission" date="2020-08" db="EMBL/GenBank/DDBJ databases">
        <title>Genomic Encyclopedia of Type Strains, Phase IV (KMG-IV): sequencing the most valuable type-strain genomes for metagenomic binning, comparative biology and taxonomic classification.</title>
        <authorList>
            <person name="Goeker M."/>
        </authorList>
    </citation>
    <scope>NUCLEOTIDE SEQUENCE [LARGE SCALE GENOMIC DNA]</scope>
    <source>
        <strain evidence="7 8">DSM 26723</strain>
    </source>
</reference>
<organism evidence="7 8">
    <name type="scientific">Povalibacter uvarum</name>
    <dbReference type="NCBI Taxonomy" id="732238"/>
    <lineage>
        <taxon>Bacteria</taxon>
        <taxon>Pseudomonadati</taxon>
        <taxon>Pseudomonadota</taxon>
        <taxon>Gammaproteobacteria</taxon>
        <taxon>Steroidobacterales</taxon>
        <taxon>Steroidobacteraceae</taxon>
        <taxon>Povalibacter</taxon>
    </lineage>
</organism>
<feature type="binding site" evidence="5">
    <location>
        <begin position="14"/>
        <end position="19"/>
    </location>
    <ligand>
        <name>ATP</name>
        <dbReference type="ChEBI" id="CHEBI:30616"/>
    </ligand>
</feature>
<dbReference type="GO" id="GO:0004140">
    <property type="term" value="F:dephospho-CoA kinase activity"/>
    <property type="evidence" value="ECO:0007669"/>
    <property type="project" value="UniProtKB-UniRule"/>
</dbReference>
<dbReference type="InterPro" id="IPR001977">
    <property type="entry name" value="Depp_CoAkinase"/>
</dbReference>
<dbReference type="Pfam" id="PF01121">
    <property type="entry name" value="CoaE"/>
    <property type="match status" value="1"/>
</dbReference>
<comment type="caution">
    <text evidence="7">The sequence shown here is derived from an EMBL/GenBank/DDBJ whole genome shotgun (WGS) entry which is preliminary data.</text>
</comment>
<dbReference type="SUPFAM" id="SSF52540">
    <property type="entry name" value="P-loop containing nucleoside triphosphate hydrolases"/>
    <property type="match status" value="1"/>
</dbReference>
<gene>
    <name evidence="5" type="primary">coaE</name>
    <name evidence="7" type="ORF">HNQ60_003799</name>
</gene>
<dbReference type="GO" id="GO:0005737">
    <property type="term" value="C:cytoplasm"/>
    <property type="evidence" value="ECO:0007669"/>
    <property type="project" value="UniProtKB-SubCell"/>
</dbReference>
<dbReference type="HAMAP" id="MF_00376">
    <property type="entry name" value="Dephospho_CoA_kinase"/>
    <property type="match status" value="1"/>
</dbReference>
<evidence type="ECO:0000256" key="4">
    <source>
        <dbReference type="ARBA" id="ARBA00022993"/>
    </source>
</evidence>
<dbReference type="Proteomes" id="UP000588068">
    <property type="component" value="Unassembled WGS sequence"/>
</dbReference>
<keyword evidence="3 5" id="KW-0067">ATP-binding</keyword>
<comment type="similarity">
    <text evidence="1 5">Belongs to the CoaE family.</text>
</comment>
<evidence type="ECO:0000256" key="5">
    <source>
        <dbReference type="HAMAP-Rule" id="MF_00376"/>
    </source>
</evidence>
<evidence type="ECO:0000256" key="3">
    <source>
        <dbReference type="ARBA" id="ARBA00022840"/>
    </source>
</evidence>
<dbReference type="Gene3D" id="3.40.50.300">
    <property type="entry name" value="P-loop containing nucleotide triphosphate hydrolases"/>
    <property type="match status" value="1"/>
</dbReference>
<keyword evidence="5" id="KW-0963">Cytoplasm</keyword>
<evidence type="ECO:0000313" key="7">
    <source>
        <dbReference type="EMBL" id="MBB6094912.1"/>
    </source>
</evidence>
<proteinExistence type="inferred from homology"/>
<protein>
    <recommendedName>
        <fullName evidence="5 6">Dephospho-CoA kinase</fullName>
        <ecNumber evidence="5 6">2.7.1.24</ecNumber>
    </recommendedName>
    <alternativeName>
        <fullName evidence="5">Dephosphocoenzyme A kinase</fullName>
    </alternativeName>
</protein>
<dbReference type="AlphaFoldDB" id="A0A841HSB9"/>
<keyword evidence="4 5" id="KW-0173">Coenzyme A biosynthesis</keyword>
<keyword evidence="5 7" id="KW-0808">Transferase</keyword>
<dbReference type="PROSITE" id="PS51219">
    <property type="entry name" value="DPCK"/>
    <property type="match status" value="1"/>
</dbReference>
<dbReference type="UniPathway" id="UPA00241">
    <property type="reaction ID" value="UER00356"/>
</dbReference>
<dbReference type="GO" id="GO:0015937">
    <property type="term" value="P:coenzyme A biosynthetic process"/>
    <property type="evidence" value="ECO:0007669"/>
    <property type="project" value="UniProtKB-UniRule"/>
</dbReference>
<dbReference type="NCBIfam" id="TIGR00152">
    <property type="entry name" value="dephospho-CoA kinase"/>
    <property type="match status" value="1"/>
</dbReference>
<evidence type="ECO:0000256" key="6">
    <source>
        <dbReference type="NCBIfam" id="TIGR00152"/>
    </source>
</evidence>
<dbReference type="EMBL" id="JACHHZ010000004">
    <property type="protein sequence ID" value="MBB6094912.1"/>
    <property type="molecule type" value="Genomic_DNA"/>
</dbReference>
<comment type="function">
    <text evidence="5">Catalyzes the phosphorylation of the 3'-hydroxyl group of dephosphocoenzyme A to form coenzyme A.</text>
</comment>
<evidence type="ECO:0000313" key="8">
    <source>
        <dbReference type="Proteomes" id="UP000588068"/>
    </source>
</evidence>
<comment type="pathway">
    <text evidence="5">Cofactor biosynthesis; coenzyme A biosynthesis; CoA from (R)-pantothenate: step 5/5.</text>
</comment>
<keyword evidence="5 7" id="KW-0418">Kinase</keyword>
<comment type="catalytic activity">
    <reaction evidence="5">
        <text>3'-dephospho-CoA + ATP = ADP + CoA + H(+)</text>
        <dbReference type="Rhea" id="RHEA:18245"/>
        <dbReference type="ChEBI" id="CHEBI:15378"/>
        <dbReference type="ChEBI" id="CHEBI:30616"/>
        <dbReference type="ChEBI" id="CHEBI:57287"/>
        <dbReference type="ChEBI" id="CHEBI:57328"/>
        <dbReference type="ChEBI" id="CHEBI:456216"/>
        <dbReference type="EC" id="2.7.1.24"/>
    </reaction>
</comment>
<dbReference type="PANTHER" id="PTHR10695">
    <property type="entry name" value="DEPHOSPHO-COA KINASE-RELATED"/>
    <property type="match status" value="1"/>
</dbReference>
<dbReference type="InterPro" id="IPR027417">
    <property type="entry name" value="P-loop_NTPase"/>
</dbReference>
<dbReference type="EC" id="2.7.1.24" evidence="5 6"/>
<name>A0A841HSB9_9GAMM</name>
<dbReference type="GO" id="GO:0005524">
    <property type="term" value="F:ATP binding"/>
    <property type="evidence" value="ECO:0007669"/>
    <property type="project" value="UniProtKB-UniRule"/>
</dbReference>
<comment type="subcellular location">
    <subcellularLocation>
        <location evidence="5">Cytoplasm</location>
    </subcellularLocation>
</comment>
<evidence type="ECO:0000256" key="2">
    <source>
        <dbReference type="ARBA" id="ARBA00022741"/>
    </source>
</evidence>
<sequence>MSRPVLIALTGGIASGKSAVAQLFADLDVPVLDTDQIARDIVEPGMPAFAEIVATFGRDVLDASGRLDRRRLRDKVFADPSLRQQLEAITHPAIRAELARRAEAAGGLYQIHVIPLLVEGGRSGLYDRVLVVDCPEEQQVQRLMERDGSSAEQAQQILAAQASREDRLDAADDVIVNTGTLADLEQFVLTLHRNYERLADN</sequence>